<keyword evidence="3" id="KW-0645">Protease</keyword>
<gene>
    <name evidence="3" type="ORF">NCTC13149_00525</name>
</gene>
<keyword evidence="1" id="KW-0472">Membrane</keyword>
<evidence type="ECO:0000259" key="2">
    <source>
        <dbReference type="Pfam" id="PF02517"/>
    </source>
</evidence>
<proteinExistence type="predicted"/>
<feature type="transmembrane region" description="Helical" evidence="1">
    <location>
        <begin position="12"/>
        <end position="33"/>
    </location>
</feature>
<reference evidence="3 4" key="1">
    <citation type="submission" date="2018-06" db="EMBL/GenBank/DDBJ databases">
        <authorList>
            <consortium name="Pathogen Informatics"/>
            <person name="Doyle S."/>
        </authorList>
    </citation>
    <scope>NUCLEOTIDE SEQUENCE [LARGE SCALE GENOMIC DNA]</scope>
    <source>
        <strain evidence="3 4">NCTC13149</strain>
    </source>
</reference>
<feature type="transmembrane region" description="Helical" evidence="1">
    <location>
        <begin position="185"/>
        <end position="203"/>
    </location>
</feature>
<name>A0A379C3Q3_9FIRM</name>
<dbReference type="Proteomes" id="UP000255517">
    <property type="component" value="Unassembled WGS sequence"/>
</dbReference>
<protein>
    <submittedName>
        <fullName evidence="3">CAAX amino terminal protease self- immunity</fullName>
    </submittedName>
</protein>
<evidence type="ECO:0000256" key="1">
    <source>
        <dbReference type="SAM" id="Phobius"/>
    </source>
</evidence>
<dbReference type="Pfam" id="PF02517">
    <property type="entry name" value="Rce1-like"/>
    <property type="match status" value="1"/>
</dbReference>
<dbReference type="STRING" id="1122949.GCA_000378725_00517"/>
<accession>A0A379C3Q3</accession>
<feature type="transmembrane region" description="Helical" evidence="1">
    <location>
        <begin position="215"/>
        <end position="233"/>
    </location>
</feature>
<feature type="transmembrane region" description="Helical" evidence="1">
    <location>
        <begin position="253"/>
        <end position="275"/>
    </location>
</feature>
<dbReference type="GO" id="GO:0004175">
    <property type="term" value="F:endopeptidase activity"/>
    <property type="evidence" value="ECO:0007669"/>
    <property type="project" value="UniProtKB-ARBA"/>
</dbReference>
<organism evidence="3 4">
    <name type="scientific">Peptoniphilus lacrimalis</name>
    <dbReference type="NCBI Taxonomy" id="33031"/>
    <lineage>
        <taxon>Bacteria</taxon>
        <taxon>Bacillati</taxon>
        <taxon>Bacillota</taxon>
        <taxon>Tissierellia</taxon>
        <taxon>Tissierellales</taxon>
        <taxon>Peptoniphilaceae</taxon>
        <taxon>Peptoniphilus</taxon>
    </lineage>
</organism>
<feature type="domain" description="CAAX prenyl protease 2/Lysostaphin resistance protein A-like" evidence="2">
    <location>
        <begin position="130"/>
        <end position="220"/>
    </location>
</feature>
<dbReference type="GO" id="GO:0006508">
    <property type="term" value="P:proteolysis"/>
    <property type="evidence" value="ECO:0007669"/>
    <property type="project" value="UniProtKB-KW"/>
</dbReference>
<feature type="transmembrane region" description="Helical" evidence="1">
    <location>
        <begin position="95"/>
        <end position="116"/>
    </location>
</feature>
<dbReference type="PANTHER" id="PTHR39430">
    <property type="entry name" value="MEMBRANE-ASSOCIATED PROTEASE-RELATED"/>
    <property type="match status" value="1"/>
</dbReference>
<dbReference type="GO" id="GO:0080120">
    <property type="term" value="P:CAAX-box protein maturation"/>
    <property type="evidence" value="ECO:0007669"/>
    <property type="project" value="UniProtKB-ARBA"/>
</dbReference>
<dbReference type="OrthoDB" id="324900at2"/>
<keyword evidence="1" id="KW-1133">Transmembrane helix</keyword>
<dbReference type="PANTHER" id="PTHR39430:SF1">
    <property type="entry name" value="PROTEASE"/>
    <property type="match status" value="1"/>
</dbReference>
<dbReference type="AlphaFoldDB" id="A0A379C3Q3"/>
<dbReference type="RefSeq" id="WP_019034442.1">
    <property type="nucleotide sequence ID" value="NZ_UGSZ01000001.1"/>
</dbReference>
<feature type="transmembrane region" description="Helical" evidence="1">
    <location>
        <begin position="53"/>
        <end position="74"/>
    </location>
</feature>
<feature type="transmembrane region" description="Helical" evidence="1">
    <location>
        <begin position="128"/>
        <end position="148"/>
    </location>
</feature>
<keyword evidence="3" id="KW-0378">Hydrolase</keyword>
<dbReference type="EMBL" id="UGSZ01000001">
    <property type="protein sequence ID" value="SUB56731.1"/>
    <property type="molecule type" value="Genomic_DNA"/>
</dbReference>
<evidence type="ECO:0000313" key="3">
    <source>
        <dbReference type="EMBL" id="SUB56731.1"/>
    </source>
</evidence>
<feature type="transmembrane region" description="Helical" evidence="1">
    <location>
        <begin position="160"/>
        <end position="179"/>
    </location>
</feature>
<dbReference type="InterPro" id="IPR003675">
    <property type="entry name" value="Rce1/LyrA-like_dom"/>
</dbReference>
<keyword evidence="1" id="KW-0812">Transmembrane</keyword>
<sequence>MRKINKKGIFSFIGSFIIIFVLIILLTRVFSLVFSSAFKLFTNEKILLENKMIILLLSTLGELLAGLIFLKFIWKKSLAYVWIKKEKSFAYFSKGFLLGFIQISIFLIINLALANVSFKSVNKDILNIYFILYLIGFIIQSTSEEFLVRGLLMKYLSEKFSTKIALFVPAILFGLLHLANPGVTLVSTTNTMLVGILYGIMLLKTENLLFTCGAHSAWNFTMGIVYGLPVSGLGDMKHLFTFNFINKKALGGIYGPEGTFLVCIILFVSILYFYFYKKRGIENG</sequence>
<evidence type="ECO:0000313" key="4">
    <source>
        <dbReference type="Proteomes" id="UP000255517"/>
    </source>
</evidence>